<dbReference type="EMBL" id="LUGG01000011">
    <property type="protein sequence ID" value="OBZ71674.1"/>
    <property type="molecule type" value="Genomic_DNA"/>
</dbReference>
<feature type="domain" description="DUF6533" evidence="2">
    <location>
        <begin position="49"/>
        <end position="90"/>
    </location>
</feature>
<keyword evidence="1" id="KW-0472">Membrane</keyword>
<dbReference type="InterPro" id="IPR045340">
    <property type="entry name" value="DUF6533"/>
</dbReference>
<feature type="transmembrane region" description="Helical" evidence="1">
    <location>
        <begin position="201"/>
        <end position="220"/>
    </location>
</feature>
<dbReference type="Pfam" id="PF20151">
    <property type="entry name" value="DUF6533"/>
    <property type="match status" value="1"/>
</dbReference>
<name>A0A1C7M9I7_GRIFR</name>
<accession>A0A1C7M9I7</accession>
<sequence length="335" mass="36948">MSLSCRHVSQLNCRTSLIFIMADTIAGIISQELFLFKQAAHDAFVVNICTVAVTAWLAYDILLTIGQEVDLIWRAKLSPAKILYFLVRYYNLLSLILLCAVNTSTKISFDLYSVPLICGAVFVCAVLGEALLLLRLYAAYERSRKAFAFILLLFIGESTISLVGLTLQVKGVRITPRLPNFPIPGCVGTADPGGQISVKSWITVMCVACVNFLMILYKFFRGISFKDIPTSASDTKFKDFLRLSPLMALFVRDAAFYFFVIFAANLLNLLCAIYFANRGLEQVGSVWLTAVSAVVSSRICLNLRGFIALPCLTSTGTRITALARVAEYPLEFSSA</sequence>
<gene>
    <name evidence="3" type="ORF">A0H81_08876</name>
</gene>
<comment type="caution">
    <text evidence="3">The sequence shown here is derived from an EMBL/GenBank/DDBJ whole genome shotgun (WGS) entry which is preliminary data.</text>
</comment>
<feature type="transmembrane region" description="Helical" evidence="1">
    <location>
        <begin position="111"/>
        <end position="134"/>
    </location>
</feature>
<dbReference type="AlphaFoldDB" id="A0A1C7M9I7"/>
<evidence type="ECO:0000313" key="3">
    <source>
        <dbReference type="EMBL" id="OBZ71674.1"/>
    </source>
</evidence>
<dbReference type="Proteomes" id="UP000092993">
    <property type="component" value="Unassembled WGS sequence"/>
</dbReference>
<evidence type="ECO:0000256" key="1">
    <source>
        <dbReference type="SAM" id="Phobius"/>
    </source>
</evidence>
<feature type="transmembrane region" description="Helical" evidence="1">
    <location>
        <begin position="12"/>
        <end position="31"/>
    </location>
</feature>
<feature type="transmembrane region" description="Helical" evidence="1">
    <location>
        <begin position="254"/>
        <end position="276"/>
    </location>
</feature>
<dbReference type="OMA" id="YIRIAGF"/>
<reference evidence="3 4" key="1">
    <citation type="submission" date="2016-03" db="EMBL/GenBank/DDBJ databases">
        <title>Whole genome sequencing of Grifola frondosa 9006-11.</title>
        <authorList>
            <person name="Min B."/>
            <person name="Park H."/>
            <person name="Kim J.-G."/>
            <person name="Cho H."/>
            <person name="Oh Y.-L."/>
            <person name="Kong W.-S."/>
            <person name="Choi I.-G."/>
        </authorList>
    </citation>
    <scope>NUCLEOTIDE SEQUENCE [LARGE SCALE GENOMIC DNA]</scope>
    <source>
        <strain evidence="3 4">9006-11</strain>
    </source>
</reference>
<dbReference type="OrthoDB" id="2744882at2759"/>
<keyword evidence="4" id="KW-1185">Reference proteome</keyword>
<evidence type="ECO:0000313" key="4">
    <source>
        <dbReference type="Proteomes" id="UP000092993"/>
    </source>
</evidence>
<evidence type="ECO:0000259" key="2">
    <source>
        <dbReference type="Pfam" id="PF20151"/>
    </source>
</evidence>
<protein>
    <recommendedName>
        <fullName evidence="2">DUF6533 domain-containing protein</fullName>
    </recommendedName>
</protein>
<feature type="transmembrane region" description="Helical" evidence="1">
    <location>
        <begin position="282"/>
        <end position="301"/>
    </location>
</feature>
<proteinExistence type="predicted"/>
<feature type="transmembrane region" description="Helical" evidence="1">
    <location>
        <begin position="43"/>
        <end position="62"/>
    </location>
</feature>
<feature type="transmembrane region" description="Helical" evidence="1">
    <location>
        <begin position="146"/>
        <end position="169"/>
    </location>
</feature>
<organism evidence="3 4">
    <name type="scientific">Grifola frondosa</name>
    <name type="common">Maitake</name>
    <name type="synonym">Polyporus frondosus</name>
    <dbReference type="NCBI Taxonomy" id="5627"/>
    <lineage>
        <taxon>Eukaryota</taxon>
        <taxon>Fungi</taxon>
        <taxon>Dikarya</taxon>
        <taxon>Basidiomycota</taxon>
        <taxon>Agaricomycotina</taxon>
        <taxon>Agaricomycetes</taxon>
        <taxon>Polyporales</taxon>
        <taxon>Grifolaceae</taxon>
        <taxon>Grifola</taxon>
    </lineage>
</organism>
<keyword evidence="1" id="KW-0812">Transmembrane</keyword>
<keyword evidence="1" id="KW-1133">Transmembrane helix</keyword>